<dbReference type="InterPro" id="IPR001810">
    <property type="entry name" value="F-box_dom"/>
</dbReference>
<dbReference type="InterPro" id="IPR036047">
    <property type="entry name" value="F-box-like_dom_sf"/>
</dbReference>
<organism evidence="2 3">
    <name type="scientific">Capsella rubella</name>
    <dbReference type="NCBI Taxonomy" id="81985"/>
    <lineage>
        <taxon>Eukaryota</taxon>
        <taxon>Viridiplantae</taxon>
        <taxon>Streptophyta</taxon>
        <taxon>Embryophyta</taxon>
        <taxon>Tracheophyta</taxon>
        <taxon>Spermatophyta</taxon>
        <taxon>Magnoliopsida</taxon>
        <taxon>eudicotyledons</taxon>
        <taxon>Gunneridae</taxon>
        <taxon>Pentapetalae</taxon>
        <taxon>rosids</taxon>
        <taxon>malvids</taxon>
        <taxon>Brassicales</taxon>
        <taxon>Brassicaceae</taxon>
        <taxon>Camelineae</taxon>
        <taxon>Capsella</taxon>
    </lineage>
</organism>
<accession>R0GBG3</accession>
<dbReference type="InterPro" id="IPR006527">
    <property type="entry name" value="F-box-assoc_dom_typ1"/>
</dbReference>
<dbReference type="SMART" id="SM00256">
    <property type="entry name" value="FBOX"/>
    <property type="match status" value="1"/>
</dbReference>
<evidence type="ECO:0000313" key="2">
    <source>
        <dbReference type="EMBL" id="EOA33047.1"/>
    </source>
</evidence>
<dbReference type="AlphaFoldDB" id="R0GBG3"/>
<dbReference type="InterPro" id="IPR017451">
    <property type="entry name" value="F-box-assoc_interact_dom"/>
</dbReference>
<dbReference type="Gene3D" id="1.20.1280.50">
    <property type="match status" value="1"/>
</dbReference>
<name>R0GBG3_9BRAS</name>
<dbReference type="NCBIfam" id="TIGR01640">
    <property type="entry name" value="F_box_assoc_1"/>
    <property type="match status" value="1"/>
</dbReference>
<dbReference type="PANTHER" id="PTHR31672">
    <property type="entry name" value="BNACNNG10540D PROTEIN"/>
    <property type="match status" value="1"/>
</dbReference>
<dbReference type="EMBL" id="KB870807">
    <property type="protein sequence ID" value="EOA33047.1"/>
    <property type="molecule type" value="Genomic_DNA"/>
</dbReference>
<feature type="domain" description="F-box" evidence="1">
    <location>
        <begin position="1"/>
        <end position="43"/>
    </location>
</feature>
<gene>
    <name evidence="2" type="ORF">CARUB_v10016379mg</name>
</gene>
<keyword evidence="3" id="KW-1185">Reference proteome</keyword>
<evidence type="ECO:0000313" key="3">
    <source>
        <dbReference type="Proteomes" id="UP000029121"/>
    </source>
</evidence>
<reference evidence="3" key="1">
    <citation type="journal article" date="2013" name="Nat. Genet.">
        <title>The Capsella rubella genome and the genomic consequences of rapid mating system evolution.</title>
        <authorList>
            <person name="Slotte T."/>
            <person name="Hazzouri K.M."/>
            <person name="Agren J.A."/>
            <person name="Koenig D."/>
            <person name="Maumus F."/>
            <person name="Guo Y.L."/>
            <person name="Steige K."/>
            <person name="Platts A.E."/>
            <person name="Escobar J.S."/>
            <person name="Newman L.K."/>
            <person name="Wang W."/>
            <person name="Mandakova T."/>
            <person name="Vello E."/>
            <person name="Smith L.M."/>
            <person name="Henz S.R."/>
            <person name="Steffen J."/>
            <person name="Takuno S."/>
            <person name="Brandvain Y."/>
            <person name="Coop G."/>
            <person name="Andolfatto P."/>
            <person name="Hu T.T."/>
            <person name="Blanchette M."/>
            <person name="Clark R.M."/>
            <person name="Quesneville H."/>
            <person name="Nordborg M."/>
            <person name="Gaut B.S."/>
            <person name="Lysak M.A."/>
            <person name="Jenkins J."/>
            <person name="Grimwood J."/>
            <person name="Chapman J."/>
            <person name="Prochnik S."/>
            <person name="Shu S."/>
            <person name="Rokhsar D."/>
            <person name="Schmutz J."/>
            <person name="Weigel D."/>
            <person name="Wright S.I."/>
        </authorList>
    </citation>
    <scope>NUCLEOTIDE SEQUENCE [LARGE SCALE GENOMIC DNA]</scope>
    <source>
        <strain evidence="3">cv. Monte Gargano</strain>
    </source>
</reference>
<proteinExistence type="predicted"/>
<dbReference type="InterPro" id="IPR050796">
    <property type="entry name" value="SCF_F-box_component"/>
</dbReference>
<dbReference type="Pfam" id="PF00646">
    <property type="entry name" value="F-box"/>
    <property type="match status" value="1"/>
</dbReference>
<dbReference type="CDD" id="cd22157">
    <property type="entry name" value="F-box_AtFBW1-like"/>
    <property type="match status" value="1"/>
</dbReference>
<evidence type="ECO:0000259" key="1">
    <source>
        <dbReference type="PROSITE" id="PS50181"/>
    </source>
</evidence>
<dbReference type="PROSITE" id="PS50181">
    <property type="entry name" value="FBOX"/>
    <property type="match status" value="1"/>
</dbReference>
<dbReference type="Proteomes" id="UP000029121">
    <property type="component" value="Unassembled WGS sequence"/>
</dbReference>
<protein>
    <recommendedName>
        <fullName evidence="1">F-box domain-containing protein</fullName>
    </recommendedName>
</protein>
<dbReference type="PANTHER" id="PTHR31672:SF13">
    <property type="entry name" value="F-BOX PROTEIN CPR30-LIKE"/>
    <property type="match status" value="1"/>
</dbReference>
<dbReference type="SUPFAM" id="SSF81383">
    <property type="entry name" value="F-box domain"/>
    <property type="match status" value="1"/>
</dbReference>
<dbReference type="Pfam" id="PF07734">
    <property type="entry name" value="FBA_1"/>
    <property type="match status" value="2"/>
</dbReference>
<sequence>MSYLPVDLVEEILSRIPAISMTRLRPTCKLWNALFQSRGFREKHFCTAPKESLVLLGTDDNVCSLRVNLNVAAPSIEFKSALTLKDYLDYNSEKVYIKTVFHCDGLLLCTLDDARIVVWNPCLGETRWIQLKTHDRPSGPGRPCRPCSTYALGYQNNHSYKILKCWDSDGPRSGDVVFEIYEFSSDSWNVFDEVSMNGFTPAHTGVSLKGNSYWVSFYESDYLVSFDFTTERFKHLCLPLVQELDWEDVIRLSIVREEQLLVLHLDNDTSIIDIWIANNIGDTLSFLIDEEKKVVVCCNISKFDKYMVETVGEDDAYHTKYLVESSKILRWTPCIFSYVPSLVQI</sequence>